<dbReference type="OrthoDB" id="191139at2759"/>
<organism evidence="2 3">
    <name type="scientific">Phaeoacremonium minimum (strain UCR-PA7)</name>
    <name type="common">Esca disease fungus</name>
    <name type="synonym">Togninia minima</name>
    <dbReference type="NCBI Taxonomy" id="1286976"/>
    <lineage>
        <taxon>Eukaryota</taxon>
        <taxon>Fungi</taxon>
        <taxon>Dikarya</taxon>
        <taxon>Ascomycota</taxon>
        <taxon>Pezizomycotina</taxon>
        <taxon>Sordariomycetes</taxon>
        <taxon>Sordariomycetidae</taxon>
        <taxon>Togniniales</taxon>
        <taxon>Togniniaceae</taxon>
        <taxon>Phaeoacremonium</taxon>
    </lineage>
</organism>
<dbReference type="PANTHER" id="PTHR31794">
    <property type="entry name" value="AUXIN EFFLUX TRANSPORTER FAMILY PROTEIN (EUROFUNG)"/>
    <property type="match status" value="1"/>
</dbReference>
<dbReference type="PANTHER" id="PTHR31794:SF4">
    <property type="entry name" value="AUXIN EFFLUX TRANSPORTER FAMILY PROTEIN (EUROFUNG)"/>
    <property type="match status" value="1"/>
</dbReference>
<keyword evidence="3" id="KW-1185">Reference proteome</keyword>
<keyword evidence="1" id="KW-1133">Transmembrane helix</keyword>
<dbReference type="GeneID" id="19324688"/>
<dbReference type="Proteomes" id="UP000014074">
    <property type="component" value="Unassembled WGS sequence"/>
</dbReference>
<dbReference type="GO" id="GO:0005783">
    <property type="term" value="C:endoplasmic reticulum"/>
    <property type="evidence" value="ECO:0007669"/>
    <property type="project" value="TreeGrafter"/>
</dbReference>
<reference evidence="3" key="1">
    <citation type="journal article" date="2013" name="Genome Announc.">
        <title>Draft genome sequence of the ascomycete Phaeoacremonium aleophilum strain UCR-PA7, a causal agent of the esca disease complex in grapevines.</title>
        <authorList>
            <person name="Blanco-Ulate B."/>
            <person name="Rolshausen P."/>
            <person name="Cantu D."/>
        </authorList>
    </citation>
    <scope>NUCLEOTIDE SEQUENCE [LARGE SCALE GENOMIC DNA]</scope>
    <source>
        <strain evidence="3">UCR-PA7</strain>
    </source>
</reference>
<gene>
    <name evidence="2" type="ORF">UCRPA7_4256</name>
</gene>
<protein>
    <submittedName>
        <fullName evidence="2">Putative auxin efflux carrier superfamily protein</fullName>
    </submittedName>
</protein>
<evidence type="ECO:0000313" key="3">
    <source>
        <dbReference type="Proteomes" id="UP000014074"/>
    </source>
</evidence>
<keyword evidence="1" id="KW-0472">Membrane</keyword>
<sequence length="84" mass="9101">MASDILVSFLGAIQASVSVLLTIFVGVIGTQYDLLTAEAAKRISRMCVEIFLPCLLIVNLGSELHLDMAWNYVPILGDHHFPGA</sequence>
<name>R8BLE7_PHAM7</name>
<feature type="transmembrane region" description="Helical" evidence="1">
    <location>
        <begin position="6"/>
        <end position="29"/>
    </location>
</feature>
<dbReference type="eggNOG" id="KOG2722">
    <property type="taxonomic scope" value="Eukaryota"/>
</dbReference>
<dbReference type="KEGG" id="tmn:UCRPA7_4256"/>
<feature type="transmembrane region" description="Helical" evidence="1">
    <location>
        <begin position="50"/>
        <end position="73"/>
    </location>
</feature>
<dbReference type="EMBL" id="KB933101">
    <property type="protein sequence ID" value="EOO00216.1"/>
    <property type="molecule type" value="Genomic_DNA"/>
</dbReference>
<dbReference type="AlphaFoldDB" id="R8BLE7"/>
<keyword evidence="1" id="KW-0812">Transmembrane</keyword>
<dbReference type="RefSeq" id="XP_007915039.1">
    <property type="nucleotide sequence ID" value="XM_007916848.1"/>
</dbReference>
<proteinExistence type="predicted"/>
<evidence type="ECO:0000256" key="1">
    <source>
        <dbReference type="SAM" id="Phobius"/>
    </source>
</evidence>
<accession>R8BLE7</accession>
<dbReference type="HOGENOM" id="CLU_2529054_0_0_1"/>
<evidence type="ECO:0000313" key="2">
    <source>
        <dbReference type="EMBL" id="EOO00216.1"/>
    </source>
</evidence>